<sequence length="67" mass="7359">MAKRKGKDQNVTGRIPAQGSWSRHRSDPKDAILGLSAQTTRPLLVPMFRQGSYSVAYFPAYVSGLHG</sequence>
<dbReference type="Proteomes" id="UP000219369">
    <property type="component" value="Unassembled WGS sequence"/>
</dbReference>
<evidence type="ECO:0000313" key="2">
    <source>
        <dbReference type="EMBL" id="SCO87606.1"/>
    </source>
</evidence>
<evidence type="ECO:0000313" key="3">
    <source>
        <dbReference type="Proteomes" id="UP000219369"/>
    </source>
</evidence>
<dbReference type="AlphaFoldDB" id="A0A2H3TWB0"/>
<reference evidence="3" key="1">
    <citation type="submission" date="2016-09" db="EMBL/GenBank/DDBJ databases">
        <authorList>
            <person name="Guldener U."/>
        </authorList>
    </citation>
    <scope>NUCLEOTIDE SEQUENCE [LARGE SCALE GENOMIC DNA]</scope>
    <source>
        <strain evidence="3">V64-1</strain>
    </source>
</reference>
<protein>
    <submittedName>
        <fullName evidence="2">Uncharacterized protein</fullName>
    </submittedName>
</protein>
<accession>A0A2H3TWB0</accession>
<name>A0A2H3TWB0_FUSOX</name>
<gene>
    <name evidence="2" type="ORF">FRV6_11733</name>
</gene>
<feature type="region of interest" description="Disordered" evidence="1">
    <location>
        <begin position="1"/>
        <end position="27"/>
    </location>
</feature>
<evidence type="ECO:0000256" key="1">
    <source>
        <dbReference type="SAM" id="MobiDB-lite"/>
    </source>
</evidence>
<proteinExistence type="predicted"/>
<dbReference type="EMBL" id="FMJY01000006">
    <property type="protein sequence ID" value="SCO87606.1"/>
    <property type="molecule type" value="Genomic_DNA"/>
</dbReference>
<organism evidence="2 3">
    <name type="scientific">Fusarium oxysporum</name>
    <name type="common">Fusarium vascular wilt</name>
    <dbReference type="NCBI Taxonomy" id="5507"/>
    <lineage>
        <taxon>Eukaryota</taxon>
        <taxon>Fungi</taxon>
        <taxon>Dikarya</taxon>
        <taxon>Ascomycota</taxon>
        <taxon>Pezizomycotina</taxon>
        <taxon>Sordariomycetes</taxon>
        <taxon>Hypocreomycetidae</taxon>
        <taxon>Hypocreales</taxon>
        <taxon>Nectriaceae</taxon>
        <taxon>Fusarium</taxon>
        <taxon>Fusarium oxysporum species complex</taxon>
    </lineage>
</organism>